<evidence type="ECO:0000313" key="7">
    <source>
        <dbReference type="EMBL" id="RZV40495.1"/>
    </source>
</evidence>
<dbReference type="InterPro" id="IPR000100">
    <property type="entry name" value="RNase_P"/>
</dbReference>
<dbReference type="Pfam" id="PF00825">
    <property type="entry name" value="Ribonuclease_P"/>
    <property type="match status" value="1"/>
</dbReference>
<evidence type="ECO:0000256" key="6">
    <source>
        <dbReference type="NCBIfam" id="TIGR00188"/>
    </source>
</evidence>
<dbReference type="GO" id="GO:0000049">
    <property type="term" value="F:tRNA binding"/>
    <property type="evidence" value="ECO:0007669"/>
    <property type="project" value="InterPro"/>
</dbReference>
<evidence type="ECO:0000256" key="1">
    <source>
        <dbReference type="ARBA" id="ARBA00022694"/>
    </source>
</evidence>
<evidence type="ECO:0000256" key="3">
    <source>
        <dbReference type="ARBA" id="ARBA00022759"/>
    </source>
</evidence>
<dbReference type="AlphaFoldDB" id="A0A520XHD2"/>
<dbReference type="NCBIfam" id="TIGR00188">
    <property type="entry name" value="rnpA"/>
    <property type="match status" value="1"/>
</dbReference>
<name>A0A520XHD2_9DELT</name>
<reference evidence="7 8" key="1">
    <citation type="submission" date="2019-01" db="EMBL/GenBank/DDBJ databases">
        <title>Insights into ecological role of a new deltaproteobacterial order Candidatus Sinidesulfobacterales (Sva0485) by metagenomics and metatranscriptomics.</title>
        <authorList>
            <person name="Tan S."/>
            <person name="Liu J."/>
            <person name="Fang Y."/>
            <person name="Hedlund B."/>
            <person name="Lian Z.-H."/>
            <person name="Huang L.-Y."/>
            <person name="Li J.-T."/>
            <person name="Huang L.-N."/>
            <person name="Li W.-J."/>
            <person name="Jiang H.-C."/>
            <person name="Dong H.-L."/>
            <person name="Shu W.-S."/>
        </authorList>
    </citation>
    <scope>NUCLEOTIDE SEQUENCE [LARGE SCALE GENOMIC DNA]</scope>
    <source>
        <strain evidence="7">AP4</strain>
    </source>
</reference>
<keyword evidence="1" id="KW-0819">tRNA processing</keyword>
<dbReference type="Proteomes" id="UP000322454">
    <property type="component" value="Unassembled WGS sequence"/>
</dbReference>
<evidence type="ECO:0000256" key="5">
    <source>
        <dbReference type="ARBA" id="ARBA00022884"/>
    </source>
</evidence>
<gene>
    <name evidence="7" type="primary">rnpA</name>
    <name evidence="7" type="ORF">EVJ48_00815</name>
</gene>
<dbReference type="GO" id="GO:0008033">
    <property type="term" value="P:tRNA processing"/>
    <property type="evidence" value="ECO:0007669"/>
    <property type="project" value="UniProtKB-KW"/>
</dbReference>
<accession>A0A520XHD2</accession>
<dbReference type="SUPFAM" id="SSF54211">
    <property type="entry name" value="Ribosomal protein S5 domain 2-like"/>
    <property type="match status" value="1"/>
</dbReference>
<dbReference type="InterPro" id="IPR014721">
    <property type="entry name" value="Ribsml_uS5_D2-typ_fold_subgr"/>
</dbReference>
<dbReference type="InterPro" id="IPR020568">
    <property type="entry name" value="Ribosomal_Su5_D2-typ_SF"/>
</dbReference>
<evidence type="ECO:0000256" key="4">
    <source>
        <dbReference type="ARBA" id="ARBA00022801"/>
    </source>
</evidence>
<evidence type="ECO:0000313" key="8">
    <source>
        <dbReference type="Proteomes" id="UP000322454"/>
    </source>
</evidence>
<keyword evidence="2" id="KW-0540">Nuclease</keyword>
<comment type="caution">
    <text evidence="7">The sequence shown here is derived from an EMBL/GenBank/DDBJ whole genome shotgun (WGS) entry which is preliminary data.</text>
</comment>
<keyword evidence="3" id="KW-0255">Endonuclease</keyword>
<keyword evidence="5" id="KW-0694">RNA-binding</keyword>
<evidence type="ECO:0000256" key="2">
    <source>
        <dbReference type="ARBA" id="ARBA00022722"/>
    </source>
</evidence>
<protein>
    <recommendedName>
        <fullName evidence="6">Ribonuclease P protein component</fullName>
        <ecNumber evidence="6">3.1.26.5</ecNumber>
    </recommendedName>
</protein>
<organism evidence="7 8">
    <name type="scientific">Candidatus Acidulodesulfobacterium acidiphilum</name>
    <dbReference type="NCBI Taxonomy" id="2597224"/>
    <lineage>
        <taxon>Bacteria</taxon>
        <taxon>Deltaproteobacteria</taxon>
        <taxon>Candidatus Acidulodesulfobacterales</taxon>
        <taxon>Candidatus Acidulodesulfobacterium</taxon>
    </lineage>
</organism>
<dbReference type="EC" id="3.1.26.5" evidence="6"/>
<dbReference type="EMBL" id="SHMQ01000001">
    <property type="protein sequence ID" value="RZV40495.1"/>
    <property type="molecule type" value="Genomic_DNA"/>
</dbReference>
<sequence length="112" mass="13551">MSEKKFKLNEDIKLNDKSKINYIFKQGLKKPQKISVIYYVKSDSFKFLITFKRKLLNSVKRNKFKRIIKEFIRLNQYNLRKIDCAVLLVKIPPSKIHLLKELEFLIQNENFK</sequence>
<keyword evidence="4 7" id="KW-0378">Hydrolase</keyword>
<dbReference type="Gene3D" id="3.30.230.10">
    <property type="match status" value="1"/>
</dbReference>
<dbReference type="GO" id="GO:0004526">
    <property type="term" value="F:ribonuclease P activity"/>
    <property type="evidence" value="ECO:0007669"/>
    <property type="project" value="UniProtKB-UniRule"/>
</dbReference>
<proteinExistence type="predicted"/>